<gene>
    <name evidence="2" type="ORF">MAR_023203</name>
</gene>
<dbReference type="InterPro" id="IPR029058">
    <property type="entry name" value="AB_hydrolase_fold"/>
</dbReference>
<dbReference type="Gene3D" id="3.40.50.1820">
    <property type="entry name" value="alpha/beta hydrolase"/>
    <property type="match status" value="1"/>
</dbReference>
<accession>A0ABY7DR70</accession>
<organism evidence="2 3">
    <name type="scientific">Mya arenaria</name>
    <name type="common">Soft-shell clam</name>
    <dbReference type="NCBI Taxonomy" id="6604"/>
    <lineage>
        <taxon>Eukaryota</taxon>
        <taxon>Metazoa</taxon>
        <taxon>Spiralia</taxon>
        <taxon>Lophotrochozoa</taxon>
        <taxon>Mollusca</taxon>
        <taxon>Bivalvia</taxon>
        <taxon>Autobranchia</taxon>
        <taxon>Heteroconchia</taxon>
        <taxon>Euheterodonta</taxon>
        <taxon>Imparidentia</taxon>
        <taxon>Neoheterodontei</taxon>
        <taxon>Myida</taxon>
        <taxon>Myoidea</taxon>
        <taxon>Myidae</taxon>
        <taxon>Mya</taxon>
    </lineage>
</organism>
<protein>
    <submittedName>
        <fullName evidence="2">EPHX4-like protein</fullName>
    </submittedName>
</protein>
<dbReference type="Pfam" id="PF12697">
    <property type="entry name" value="Abhydrolase_6"/>
    <property type="match status" value="1"/>
</dbReference>
<dbReference type="PRINTS" id="PR00111">
    <property type="entry name" value="ABHYDROLASE"/>
</dbReference>
<feature type="domain" description="AB hydrolase-1" evidence="1">
    <location>
        <begin position="65"/>
        <end position="276"/>
    </location>
</feature>
<sequence>MKHTLIIFIIGPIQFIKLNVLKLKKRNVMPPCLNDPSLGNHDFVHLEDVRLHYVASGDEGKPLMLFLHGFPEFWYSWRFQIREFRKDYRVVAVDMRGYGDSDKPKGKENYTKCFLVGHDWGGTVAWNFASNNPELVEKLVVCNCPHPATFAKYMGSHFSQYMLFFQIPMLPEFLIGMNDCASFDGLGEWVPNNKPTPDDIEAYKYTFSTRESRTCPVNYYRAAFNSENRCKNIIVPTLIVWGDPDKAFNTEMAELCRENVEDLKVKVIANSSHYVNTLNL</sequence>
<name>A0ABY7DR70_MYAAR</name>
<dbReference type="SUPFAM" id="SSF53474">
    <property type="entry name" value="alpha/beta-Hydrolases"/>
    <property type="match status" value="1"/>
</dbReference>
<dbReference type="EMBL" id="CP111014">
    <property type="protein sequence ID" value="WAQ98830.1"/>
    <property type="molecule type" value="Genomic_DNA"/>
</dbReference>
<dbReference type="PANTHER" id="PTHR43329">
    <property type="entry name" value="EPOXIDE HYDROLASE"/>
    <property type="match status" value="1"/>
</dbReference>
<dbReference type="Proteomes" id="UP001164746">
    <property type="component" value="Chromosome 3"/>
</dbReference>
<dbReference type="InterPro" id="IPR000073">
    <property type="entry name" value="AB_hydrolase_1"/>
</dbReference>
<reference evidence="2" key="1">
    <citation type="submission" date="2022-11" db="EMBL/GenBank/DDBJ databases">
        <title>Centuries of genome instability and evolution in soft-shell clam transmissible cancer (bioRxiv).</title>
        <authorList>
            <person name="Hart S.F.M."/>
            <person name="Yonemitsu M.A."/>
            <person name="Giersch R.M."/>
            <person name="Beal B.F."/>
            <person name="Arriagada G."/>
            <person name="Davis B.W."/>
            <person name="Ostrander E.A."/>
            <person name="Goff S.P."/>
            <person name="Metzger M.J."/>
        </authorList>
    </citation>
    <scope>NUCLEOTIDE SEQUENCE</scope>
    <source>
        <strain evidence="2">MELC-2E11</strain>
        <tissue evidence="2">Siphon/mantle</tissue>
    </source>
</reference>
<evidence type="ECO:0000313" key="3">
    <source>
        <dbReference type="Proteomes" id="UP001164746"/>
    </source>
</evidence>
<evidence type="ECO:0000313" key="2">
    <source>
        <dbReference type="EMBL" id="WAQ98830.1"/>
    </source>
</evidence>
<proteinExistence type="predicted"/>
<evidence type="ECO:0000259" key="1">
    <source>
        <dbReference type="Pfam" id="PF12697"/>
    </source>
</evidence>
<keyword evidence="3" id="KW-1185">Reference proteome</keyword>